<sequence length="83" mass="9453">MVRAKAFKVACTKIAFPEVFELPRKFNALASCLREKAFKGRETVVAEARLRGVYVRYVQPYDTQRKVIQRSSHADIPGSKVHS</sequence>
<reference evidence="3 4" key="1">
    <citation type="submission" date="2017-07" db="EMBL/GenBank/DDBJ databases">
        <title>Draft genome sequence of aerobic hyperthermophilic archaea, Pyrobaculum aerophilum YKB31 and YKB32.</title>
        <authorList>
            <person name="Mochizuki T."/>
            <person name="Berliner A.J."/>
            <person name="Yoshida-Takashima Y."/>
            <person name="Takaki Y."/>
            <person name="Nunoura T."/>
            <person name="Takai K."/>
        </authorList>
    </citation>
    <scope>NUCLEOTIDE SEQUENCE [LARGE SCALE GENOMIC DNA]</scope>
    <source>
        <strain evidence="1 4">YKB31</strain>
        <strain evidence="2 3">YKB32</strain>
    </source>
</reference>
<protein>
    <recommendedName>
        <fullName evidence="5">PaREP2a</fullName>
    </recommendedName>
</protein>
<evidence type="ECO:0000313" key="1">
    <source>
        <dbReference type="EMBL" id="RFA94318.1"/>
    </source>
</evidence>
<gene>
    <name evidence="1" type="ORF">CGL51_10300</name>
    <name evidence="2" type="ORF">CGL52_01375</name>
</gene>
<proteinExistence type="predicted"/>
<dbReference type="RefSeq" id="WP_116421666.1">
    <property type="nucleotide sequence ID" value="NZ_NMUE01000038.1"/>
</dbReference>
<evidence type="ECO:0000313" key="2">
    <source>
        <dbReference type="EMBL" id="RFB00257.1"/>
    </source>
</evidence>
<name>A0A371R6U7_9CREN</name>
<evidence type="ECO:0000313" key="3">
    <source>
        <dbReference type="Proteomes" id="UP000256877"/>
    </source>
</evidence>
<dbReference type="EMBL" id="NMUF01000002">
    <property type="protein sequence ID" value="RFB00257.1"/>
    <property type="molecule type" value="Genomic_DNA"/>
</dbReference>
<evidence type="ECO:0000313" key="4">
    <source>
        <dbReference type="Proteomes" id="UP000257123"/>
    </source>
</evidence>
<accession>A0A371R6U7</accession>
<dbReference type="AlphaFoldDB" id="A0A371R6U7"/>
<dbReference type="Proteomes" id="UP000257123">
    <property type="component" value="Unassembled WGS sequence"/>
</dbReference>
<dbReference type="EMBL" id="NMUE01000038">
    <property type="protein sequence ID" value="RFA94318.1"/>
    <property type="molecule type" value="Genomic_DNA"/>
</dbReference>
<dbReference type="Proteomes" id="UP000256877">
    <property type="component" value="Unassembled WGS sequence"/>
</dbReference>
<evidence type="ECO:0008006" key="5">
    <source>
        <dbReference type="Google" id="ProtNLM"/>
    </source>
</evidence>
<organism evidence="2 3">
    <name type="scientific">Pyrobaculum aerophilum</name>
    <dbReference type="NCBI Taxonomy" id="13773"/>
    <lineage>
        <taxon>Archaea</taxon>
        <taxon>Thermoproteota</taxon>
        <taxon>Thermoprotei</taxon>
        <taxon>Thermoproteales</taxon>
        <taxon>Thermoproteaceae</taxon>
        <taxon>Pyrobaculum</taxon>
    </lineage>
</organism>
<comment type="caution">
    <text evidence="2">The sequence shown here is derived from an EMBL/GenBank/DDBJ whole genome shotgun (WGS) entry which is preliminary data.</text>
</comment>